<sequence>NQSSQVSSIRVFSRMCDSELKRRKEFDLISQFECSSLSSLSSHLLHSSFIRSTMDRRPRRSSFTVYQDRQGQPNNQQPAAPSVSRNNNLHLNQYGRPQLGMRPPSRVQSDENVRRGLMTNTGSHTGSSYSNSSVSSSTSMTGNNNWPLSDTTSVGSSLYYYNNRDLVAFPTDPSMPHFYDRENLRPAPADAMPGDVPPPIDNGWNGYPPQNAPMVDVAPPMAPLPTYAPPHSPRPVLPVDYQAQPLPLHPQLDQVQCQQQEGTRGGACTGGSQCCRPIDHNLNQPPPPPPSAATAVPCTGQSQCRPIDYHYHQPPPPPPSAAAAVVVSPATQTAIATVDRSDRIGRDDSSGISRRTSVSIVGRGQKPAKIKVALKLKSIRAIVNELQDEDDDVVIVMTVPNLVSSLDLVKVVKVVDRKDQEYKANAMRRRDPLFYSLDVLPIPSIGRFLSYIIIFKIASESTTMIIYIKNERGVAYPLHCHKHDKVEEIWKEIRVCTAINDRSIVGKRLVNQDGLELNSHDRLIDVGVTHFHVIRLLKE</sequence>
<reference evidence="2" key="2">
    <citation type="submission" date="2022-06" db="UniProtKB">
        <authorList>
            <consortium name="EnsemblMetazoa"/>
        </authorList>
    </citation>
    <scope>IDENTIFICATION</scope>
    <source>
        <strain evidence="2">PS312</strain>
    </source>
</reference>
<accession>A0A8R1UCT6</accession>
<dbReference type="EnsemblMetazoa" id="PPA16815.1">
    <property type="protein sequence ID" value="PPA16815.1"/>
    <property type="gene ID" value="WBGene00106369"/>
</dbReference>
<evidence type="ECO:0000313" key="2">
    <source>
        <dbReference type="EnsemblMetazoa" id="PPA16815.1"/>
    </source>
</evidence>
<feature type="compositionally biased region" description="Polar residues" evidence="1">
    <location>
        <begin position="61"/>
        <end position="71"/>
    </location>
</feature>
<reference evidence="3" key="1">
    <citation type="journal article" date="2008" name="Nat. Genet.">
        <title>The Pristionchus pacificus genome provides a unique perspective on nematode lifestyle and parasitism.</title>
        <authorList>
            <person name="Dieterich C."/>
            <person name="Clifton S.W."/>
            <person name="Schuster L.N."/>
            <person name="Chinwalla A."/>
            <person name="Delehaunty K."/>
            <person name="Dinkelacker I."/>
            <person name="Fulton L."/>
            <person name="Fulton R."/>
            <person name="Godfrey J."/>
            <person name="Minx P."/>
            <person name="Mitreva M."/>
            <person name="Roeseler W."/>
            <person name="Tian H."/>
            <person name="Witte H."/>
            <person name="Yang S.P."/>
            <person name="Wilson R.K."/>
            <person name="Sommer R.J."/>
        </authorList>
    </citation>
    <scope>NUCLEOTIDE SEQUENCE [LARGE SCALE GENOMIC DNA]</scope>
    <source>
        <strain evidence="3">PS312</strain>
    </source>
</reference>
<feature type="compositionally biased region" description="Low complexity" evidence="1">
    <location>
        <begin position="119"/>
        <end position="145"/>
    </location>
</feature>
<dbReference type="OrthoDB" id="5838762at2759"/>
<gene>
    <name evidence="2" type="primary">WBGene00106369</name>
</gene>
<dbReference type="Proteomes" id="UP000005239">
    <property type="component" value="Unassembled WGS sequence"/>
</dbReference>
<keyword evidence="3" id="KW-1185">Reference proteome</keyword>
<feature type="region of interest" description="Disordered" evidence="1">
    <location>
        <begin position="56"/>
        <end position="146"/>
    </location>
</feature>
<evidence type="ECO:0000256" key="1">
    <source>
        <dbReference type="SAM" id="MobiDB-lite"/>
    </source>
</evidence>
<evidence type="ECO:0000313" key="3">
    <source>
        <dbReference type="Proteomes" id="UP000005239"/>
    </source>
</evidence>
<dbReference type="AlphaFoldDB" id="A0A2A6CA22"/>
<protein>
    <submittedName>
        <fullName evidence="2">Uncharacterized protein</fullName>
    </submittedName>
</protein>
<name>A0A2A6CA22_PRIPA</name>
<proteinExistence type="predicted"/>
<feature type="compositionally biased region" description="Low complexity" evidence="1">
    <location>
        <begin position="72"/>
        <end position="81"/>
    </location>
</feature>
<organism evidence="2 3">
    <name type="scientific">Pristionchus pacificus</name>
    <name type="common">Parasitic nematode worm</name>
    <dbReference type="NCBI Taxonomy" id="54126"/>
    <lineage>
        <taxon>Eukaryota</taxon>
        <taxon>Metazoa</taxon>
        <taxon>Ecdysozoa</taxon>
        <taxon>Nematoda</taxon>
        <taxon>Chromadorea</taxon>
        <taxon>Rhabditida</taxon>
        <taxon>Rhabditina</taxon>
        <taxon>Diplogasteromorpha</taxon>
        <taxon>Diplogasteroidea</taxon>
        <taxon>Neodiplogasteridae</taxon>
        <taxon>Pristionchus</taxon>
    </lineage>
</organism>
<accession>A0A2A6CA22</accession>